<dbReference type="Gene3D" id="3.40.50.150">
    <property type="entry name" value="Vaccinia Virus protein VP39"/>
    <property type="match status" value="1"/>
</dbReference>
<comment type="similarity">
    <text evidence="2">Belongs to the eukaryotic/archaeal PrmC-related family.</text>
</comment>
<dbReference type="GO" id="GO:0032259">
    <property type="term" value="P:methylation"/>
    <property type="evidence" value="ECO:0007669"/>
    <property type="project" value="UniProtKB-KW"/>
</dbReference>
<evidence type="ECO:0000313" key="8">
    <source>
        <dbReference type="Proteomes" id="UP000663861"/>
    </source>
</evidence>
<dbReference type="FunFam" id="3.40.50.150:FF:000077">
    <property type="entry name" value="HemK methyltransferase family member 2"/>
    <property type="match status" value="1"/>
</dbReference>
<evidence type="ECO:0000256" key="2">
    <source>
        <dbReference type="ARBA" id="ARBA00006149"/>
    </source>
</evidence>
<gene>
    <name evidence="7" type="ORF">RDB_LOCUS159253</name>
</gene>
<dbReference type="PANTHER" id="PTHR45875">
    <property type="entry name" value="METHYLTRANSFERASE N6AMT1"/>
    <property type="match status" value="1"/>
</dbReference>
<dbReference type="GO" id="GO:0003676">
    <property type="term" value="F:nucleic acid binding"/>
    <property type="evidence" value="ECO:0007669"/>
    <property type="project" value="InterPro"/>
</dbReference>
<dbReference type="AlphaFoldDB" id="A0A8H3HE59"/>
<keyword evidence="5" id="KW-0949">S-adenosyl-L-methionine</keyword>
<reference evidence="7" key="1">
    <citation type="submission" date="2021-01" db="EMBL/GenBank/DDBJ databases">
        <authorList>
            <person name="Kaushik A."/>
        </authorList>
    </citation>
    <scope>NUCLEOTIDE SEQUENCE</scope>
    <source>
        <strain evidence="7">AG4-RS23</strain>
    </source>
</reference>
<dbReference type="GO" id="GO:0005634">
    <property type="term" value="C:nucleus"/>
    <property type="evidence" value="ECO:0007669"/>
    <property type="project" value="UniProtKB-SubCell"/>
</dbReference>
<organism evidence="7 8">
    <name type="scientific">Rhizoctonia solani</name>
    <dbReference type="NCBI Taxonomy" id="456999"/>
    <lineage>
        <taxon>Eukaryota</taxon>
        <taxon>Fungi</taxon>
        <taxon>Dikarya</taxon>
        <taxon>Basidiomycota</taxon>
        <taxon>Agaricomycotina</taxon>
        <taxon>Agaricomycetes</taxon>
        <taxon>Cantharellales</taxon>
        <taxon>Ceratobasidiaceae</taxon>
        <taxon>Rhizoctonia</taxon>
    </lineage>
</organism>
<comment type="caution">
    <text evidence="7">The sequence shown here is derived from an EMBL/GenBank/DDBJ whole genome shotgun (WGS) entry which is preliminary data.</text>
</comment>
<dbReference type="InterPro" id="IPR052190">
    <property type="entry name" value="Euk-Arch_PrmC-MTase"/>
</dbReference>
<dbReference type="GO" id="GO:0035657">
    <property type="term" value="C:eRF1 methyltransferase complex"/>
    <property type="evidence" value="ECO:0007669"/>
    <property type="project" value="TreeGrafter"/>
</dbReference>
<evidence type="ECO:0000256" key="1">
    <source>
        <dbReference type="ARBA" id="ARBA00004123"/>
    </source>
</evidence>
<dbReference type="PROSITE" id="PS00092">
    <property type="entry name" value="N6_MTASE"/>
    <property type="match status" value="1"/>
</dbReference>
<evidence type="ECO:0000256" key="5">
    <source>
        <dbReference type="ARBA" id="ARBA00022691"/>
    </source>
</evidence>
<protein>
    <submittedName>
        <fullName evidence="7">Uncharacterized protein</fullName>
    </submittedName>
</protein>
<accession>A0A8H3HE59</accession>
<dbReference type="PANTHER" id="PTHR45875:SF1">
    <property type="entry name" value="METHYLTRANSFERASE N6AMT1"/>
    <property type="match status" value="1"/>
</dbReference>
<evidence type="ECO:0000256" key="3">
    <source>
        <dbReference type="ARBA" id="ARBA00022603"/>
    </source>
</evidence>
<keyword evidence="3" id="KW-0489">Methyltransferase</keyword>
<dbReference type="Proteomes" id="UP000663861">
    <property type="component" value="Unassembled WGS sequence"/>
</dbReference>
<dbReference type="GO" id="GO:0008276">
    <property type="term" value="F:protein methyltransferase activity"/>
    <property type="evidence" value="ECO:0007669"/>
    <property type="project" value="TreeGrafter"/>
</dbReference>
<keyword evidence="6" id="KW-0539">Nucleus</keyword>
<sequence length="267" mass="29797">MIPTPDLSHLTKDDFMRVYEPAEDTFLLLDALEEDVDHLRALKPGVCVEVGVIVTTDINPRAAKCTEATGQQNGVSLNAVVCDLVQPLRYRLHGHVDVLTEATGQQNGVSLNAVVCDLVQPLRYRLHGHVDVLIFNPPYVPTEEEEAMIAQSRAEIAGAWAGGFDGMAVTNRLLDELDSILSPKGCFYLVALKQNNPQGIIDRMRDLLDELDSILSPKGCFYLVALKQNNPQGIIDRMREQWSLDGKVILQRRAGREHLFVLRFTRL</sequence>
<dbReference type="EMBL" id="CAJMWY010004190">
    <property type="protein sequence ID" value="CAE6522860.1"/>
    <property type="molecule type" value="Genomic_DNA"/>
</dbReference>
<dbReference type="SUPFAM" id="SSF53335">
    <property type="entry name" value="S-adenosyl-L-methionine-dependent methyltransferases"/>
    <property type="match status" value="1"/>
</dbReference>
<evidence type="ECO:0000256" key="4">
    <source>
        <dbReference type="ARBA" id="ARBA00022679"/>
    </source>
</evidence>
<comment type="subcellular location">
    <subcellularLocation>
        <location evidence="1">Nucleus</location>
    </subcellularLocation>
</comment>
<name>A0A8H3HE59_9AGAM</name>
<proteinExistence type="inferred from homology"/>
<evidence type="ECO:0000256" key="6">
    <source>
        <dbReference type="ARBA" id="ARBA00023242"/>
    </source>
</evidence>
<keyword evidence="4" id="KW-0808">Transferase</keyword>
<evidence type="ECO:0000313" key="7">
    <source>
        <dbReference type="EMBL" id="CAE6522860.1"/>
    </source>
</evidence>
<dbReference type="InterPro" id="IPR002052">
    <property type="entry name" value="DNA_methylase_N6_adenine_CS"/>
</dbReference>
<dbReference type="InterPro" id="IPR029063">
    <property type="entry name" value="SAM-dependent_MTases_sf"/>
</dbReference>
<dbReference type="GO" id="GO:0008757">
    <property type="term" value="F:S-adenosylmethionine-dependent methyltransferase activity"/>
    <property type="evidence" value="ECO:0007669"/>
    <property type="project" value="TreeGrafter"/>
</dbReference>